<proteinExistence type="predicted"/>
<gene>
    <name evidence="2" type="ORF">Pyn_10149</name>
</gene>
<dbReference type="PANTHER" id="PTHR33193:SF30">
    <property type="entry name" value="DUF3511 DOMAIN-CONTAINING PROTEIN"/>
    <property type="match status" value="1"/>
</dbReference>
<protein>
    <submittedName>
        <fullName evidence="2">Uncharacterized protein</fullName>
    </submittedName>
</protein>
<dbReference type="OrthoDB" id="660385at2759"/>
<dbReference type="PANTHER" id="PTHR33193">
    <property type="entry name" value="DOMAIN PROTEIN, PUTATIVE (DUF3511)-RELATED"/>
    <property type="match status" value="1"/>
</dbReference>
<dbReference type="Pfam" id="PF12023">
    <property type="entry name" value="DUF3511"/>
    <property type="match status" value="1"/>
</dbReference>
<accession>A0A314XMT2</accession>
<feature type="region of interest" description="Disordered" evidence="1">
    <location>
        <begin position="1"/>
        <end position="21"/>
    </location>
</feature>
<dbReference type="InterPro" id="IPR021899">
    <property type="entry name" value="DUF3511"/>
</dbReference>
<evidence type="ECO:0000256" key="1">
    <source>
        <dbReference type="SAM" id="MobiDB-lite"/>
    </source>
</evidence>
<dbReference type="Proteomes" id="UP000250321">
    <property type="component" value="Unassembled WGS sequence"/>
</dbReference>
<name>A0A314XMT2_PRUYE</name>
<dbReference type="AlphaFoldDB" id="A0A314XMT2"/>
<keyword evidence="3" id="KW-1185">Reference proteome</keyword>
<dbReference type="EMBL" id="PJQY01002504">
    <property type="protein sequence ID" value="PQP92990.1"/>
    <property type="molecule type" value="Genomic_DNA"/>
</dbReference>
<dbReference type="STRING" id="2094558.A0A314XMT2"/>
<sequence>MREMDEMQSTYVSPYGYSGGDRSFDNEGYAWESKKNSSRKSSSIRSFNQSELKRQRRVAKYKSYVVEAKFKSALKNGVRWFKNKYSALVYA</sequence>
<evidence type="ECO:0000313" key="2">
    <source>
        <dbReference type="EMBL" id="PQP92990.1"/>
    </source>
</evidence>
<reference evidence="2 3" key="1">
    <citation type="submission" date="2018-02" db="EMBL/GenBank/DDBJ databases">
        <title>Draft genome of wild Prunus yedoensis var. nudiflora.</title>
        <authorList>
            <person name="Baek S."/>
            <person name="Kim J.-H."/>
            <person name="Choi K."/>
            <person name="Kim G.-B."/>
            <person name="Cho A."/>
            <person name="Jang H."/>
            <person name="Shin C.-H."/>
            <person name="Yu H.-J."/>
            <person name="Mun J.-H."/>
        </authorList>
    </citation>
    <scope>NUCLEOTIDE SEQUENCE [LARGE SCALE GENOMIC DNA]</scope>
    <source>
        <strain evidence="3">cv. Jeju island</strain>
        <tissue evidence="2">Leaf</tissue>
    </source>
</reference>
<feature type="region of interest" description="Disordered" evidence="1">
    <location>
        <begin position="33"/>
        <end position="55"/>
    </location>
</feature>
<evidence type="ECO:0000313" key="3">
    <source>
        <dbReference type="Proteomes" id="UP000250321"/>
    </source>
</evidence>
<comment type="caution">
    <text evidence="2">The sequence shown here is derived from an EMBL/GenBank/DDBJ whole genome shotgun (WGS) entry which is preliminary data.</text>
</comment>
<organism evidence="2 3">
    <name type="scientific">Prunus yedoensis var. nudiflora</name>
    <dbReference type="NCBI Taxonomy" id="2094558"/>
    <lineage>
        <taxon>Eukaryota</taxon>
        <taxon>Viridiplantae</taxon>
        <taxon>Streptophyta</taxon>
        <taxon>Embryophyta</taxon>
        <taxon>Tracheophyta</taxon>
        <taxon>Spermatophyta</taxon>
        <taxon>Magnoliopsida</taxon>
        <taxon>eudicotyledons</taxon>
        <taxon>Gunneridae</taxon>
        <taxon>Pentapetalae</taxon>
        <taxon>rosids</taxon>
        <taxon>fabids</taxon>
        <taxon>Rosales</taxon>
        <taxon>Rosaceae</taxon>
        <taxon>Amygdaloideae</taxon>
        <taxon>Amygdaleae</taxon>
        <taxon>Prunus</taxon>
    </lineage>
</organism>